<feature type="region of interest" description="Disordered" evidence="1">
    <location>
        <begin position="151"/>
        <end position="202"/>
    </location>
</feature>
<gene>
    <name evidence="2" type="ORF">PHLGIDRAFT_314502</name>
</gene>
<proteinExistence type="predicted"/>
<dbReference type="EMBL" id="KN840712">
    <property type="protein sequence ID" value="KIP02023.1"/>
    <property type="molecule type" value="Genomic_DNA"/>
</dbReference>
<evidence type="ECO:0000256" key="1">
    <source>
        <dbReference type="SAM" id="MobiDB-lite"/>
    </source>
</evidence>
<dbReference type="HOGENOM" id="CLU_1355077_0_0_1"/>
<name>A0A0C3PAY4_PHLG1</name>
<dbReference type="AlphaFoldDB" id="A0A0C3PAY4"/>
<protein>
    <submittedName>
        <fullName evidence="2">Uncharacterized protein</fullName>
    </submittedName>
</protein>
<accession>A0A0C3PAY4</accession>
<sequence>MEIYNPFPDAIQDDVSSGIILKADFYRMLDAAIFVFIPGNGDFVVHFLEGHSGFEDYHIQVDPHGPQPVSLCPVRVHHSNCQPPPPKYCVAKVGLSPQLGWVCHAFERTLSSWSEECTSTLSIQTGAHAVLWSYVADEFWRRSLSWKSRHSMRNFHTSPKKSNTRHTTRRRGTHSTNISSGRATGKSIRRCPDARGTRGRSN</sequence>
<evidence type="ECO:0000313" key="3">
    <source>
        <dbReference type="Proteomes" id="UP000053257"/>
    </source>
</evidence>
<organism evidence="2 3">
    <name type="scientific">Phlebiopsis gigantea (strain 11061_1 CR5-6)</name>
    <name type="common">White-rot fungus</name>
    <name type="synonym">Peniophora gigantea</name>
    <dbReference type="NCBI Taxonomy" id="745531"/>
    <lineage>
        <taxon>Eukaryota</taxon>
        <taxon>Fungi</taxon>
        <taxon>Dikarya</taxon>
        <taxon>Basidiomycota</taxon>
        <taxon>Agaricomycotina</taxon>
        <taxon>Agaricomycetes</taxon>
        <taxon>Polyporales</taxon>
        <taxon>Phanerochaetaceae</taxon>
        <taxon>Phlebiopsis</taxon>
    </lineage>
</organism>
<evidence type="ECO:0000313" key="2">
    <source>
        <dbReference type="EMBL" id="KIP02023.1"/>
    </source>
</evidence>
<dbReference type="Proteomes" id="UP000053257">
    <property type="component" value="Unassembled WGS sequence"/>
</dbReference>
<reference evidence="2 3" key="1">
    <citation type="journal article" date="2014" name="PLoS Genet.">
        <title>Analysis of the Phlebiopsis gigantea genome, transcriptome and secretome provides insight into its pioneer colonization strategies of wood.</title>
        <authorList>
            <person name="Hori C."/>
            <person name="Ishida T."/>
            <person name="Igarashi K."/>
            <person name="Samejima M."/>
            <person name="Suzuki H."/>
            <person name="Master E."/>
            <person name="Ferreira P."/>
            <person name="Ruiz-Duenas F.J."/>
            <person name="Held B."/>
            <person name="Canessa P."/>
            <person name="Larrondo L.F."/>
            <person name="Schmoll M."/>
            <person name="Druzhinina I.S."/>
            <person name="Kubicek C.P."/>
            <person name="Gaskell J.A."/>
            <person name="Kersten P."/>
            <person name="St John F."/>
            <person name="Glasner J."/>
            <person name="Sabat G."/>
            <person name="Splinter BonDurant S."/>
            <person name="Syed K."/>
            <person name="Yadav J."/>
            <person name="Mgbeahuruike A.C."/>
            <person name="Kovalchuk A."/>
            <person name="Asiegbu F.O."/>
            <person name="Lackner G."/>
            <person name="Hoffmeister D."/>
            <person name="Rencoret J."/>
            <person name="Gutierrez A."/>
            <person name="Sun H."/>
            <person name="Lindquist E."/>
            <person name="Barry K."/>
            <person name="Riley R."/>
            <person name="Grigoriev I.V."/>
            <person name="Henrissat B."/>
            <person name="Kues U."/>
            <person name="Berka R.M."/>
            <person name="Martinez A.T."/>
            <person name="Covert S.F."/>
            <person name="Blanchette R.A."/>
            <person name="Cullen D."/>
        </authorList>
    </citation>
    <scope>NUCLEOTIDE SEQUENCE [LARGE SCALE GENOMIC DNA]</scope>
    <source>
        <strain evidence="2 3">11061_1 CR5-6</strain>
    </source>
</reference>
<keyword evidence="3" id="KW-1185">Reference proteome</keyword>
<feature type="compositionally biased region" description="Basic residues" evidence="1">
    <location>
        <begin position="151"/>
        <end position="173"/>
    </location>
</feature>